<proteinExistence type="predicted"/>
<reference evidence="1" key="1">
    <citation type="submission" date="2011-05" db="EMBL/GenBank/DDBJ databases">
        <title>Complete sequence of chromosome of Methanothermococcus okinawensis IH1.</title>
        <authorList>
            <consortium name="US DOE Joint Genome Institute"/>
            <person name="Lucas S."/>
            <person name="Han J."/>
            <person name="Lapidus A."/>
            <person name="Cheng J.-F."/>
            <person name="Goodwin L."/>
            <person name="Pitluck S."/>
            <person name="Peters L."/>
            <person name="Mikhailova N."/>
            <person name="Held B."/>
            <person name="Han C."/>
            <person name="Tapia R."/>
            <person name="Land M."/>
            <person name="Hauser L."/>
            <person name="Kyrpides N."/>
            <person name="Ivanova N."/>
            <person name="Pagani I."/>
            <person name="Sieprawska-Lupa M."/>
            <person name="Takai K."/>
            <person name="Miyazaki J."/>
            <person name="Whitman W."/>
            <person name="Woyke T."/>
        </authorList>
    </citation>
    <scope>NUCLEOTIDE SEQUENCE</scope>
    <source>
        <strain evidence="1">IH1</strain>
    </source>
</reference>
<dbReference type="RefSeq" id="WP_013867356.1">
    <property type="nucleotide sequence ID" value="NC_015636.1"/>
</dbReference>
<dbReference type="EMBL" id="CP002792">
    <property type="protein sequence ID" value="AEH07173.1"/>
    <property type="molecule type" value="Genomic_DNA"/>
</dbReference>
<evidence type="ECO:0000313" key="1">
    <source>
        <dbReference type="EMBL" id="AEH07173.1"/>
    </source>
</evidence>
<dbReference type="Proteomes" id="UP000009296">
    <property type="component" value="Chromosome"/>
</dbReference>
<dbReference type="GeneID" id="10773361"/>
<dbReference type="HOGENOM" id="CLU_189630_0_0_2"/>
<evidence type="ECO:0000313" key="2">
    <source>
        <dbReference type="Proteomes" id="UP000009296"/>
    </source>
</evidence>
<organism evidence="1 2">
    <name type="scientific">Methanothermococcus okinawensis (strain DSM 14208 / JCM 11175 / IH1)</name>
    <dbReference type="NCBI Taxonomy" id="647113"/>
    <lineage>
        <taxon>Archaea</taxon>
        <taxon>Methanobacteriati</taxon>
        <taxon>Methanobacteriota</taxon>
        <taxon>Methanomada group</taxon>
        <taxon>Methanococci</taxon>
        <taxon>Methanococcales</taxon>
        <taxon>Methanococcaceae</taxon>
        <taxon>Methanothermococcus</taxon>
    </lineage>
</organism>
<dbReference type="OrthoDB" id="134273at2157"/>
<protein>
    <recommendedName>
        <fullName evidence="3">Antitoxin</fullName>
    </recommendedName>
</protein>
<dbReference type="AlphaFoldDB" id="F8AJI7"/>
<dbReference type="eggNOG" id="arCOG05071">
    <property type="taxonomic scope" value="Archaea"/>
</dbReference>
<dbReference type="InterPro" id="IPR020271">
    <property type="entry name" value="Uncharacterised_MJ1172"/>
</dbReference>
<name>F8AJI7_METOI</name>
<dbReference type="KEGG" id="mok:Metok_1205"/>
<evidence type="ECO:0008006" key="3">
    <source>
        <dbReference type="Google" id="ProtNLM"/>
    </source>
</evidence>
<sequence length="81" mass="9441">MVKAIVNISDENNQIINIIKAKYNLKDKSEAINKIIEEYTELLLEPELKPDYVEKIKKIMKNETPIHIGSVKELNKRYLGE</sequence>
<dbReference type="Pfam" id="PF10884">
    <property type="entry name" value="DUF2683"/>
    <property type="match status" value="1"/>
</dbReference>
<accession>F8AJI7</accession>
<gene>
    <name evidence="1" type="ordered locus">Metok_1205</name>
</gene>
<keyword evidence="2" id="KW-1185">Reference proteome</keyword>
<dbReference type="STRING" id="647113.Metok_1205"/>